<proteinExistence type="predicted"/>
<dbReference type="RefSeq" id="WP_324779065.1">
    <property type="nucleotide sequence ID" value="NZ_CP141769.1"/>
</dbReference>
<gene>
    <name evidence="1" type="ORF">VA613_11030</name>
</gene>
<protein>
    <submittedName>
        <fullName evidence="1">YecA family protein</fullName>
    </submittedName>
</protein>
<dbReference type="SUPFAM" id="SSF101327">
    <property type="entry name" value="YgfB-like"/>
    <property type="match status" value="1"/>
</dbReference>
<reference evidence="1 2" key="1">
    <citation type="submission" date="2023-12" db="EMBL/GenBank/DDBJ databases">
        <title>Thiobacillus sedimentum sp. nov., a chemolithoautotrophic sulfur-oxidizing bacterium isolated from freshwater sediment.</title>
        <authorList>
            <person name="Luo J."/>
            <person name="Dai C."/>
        </authorList>
    </citation>
    <scope>NUCLEOTIDE SEQUENCE [LARGE SCALE GENOMIC DNA]</scope>
    <source>
        <strain evidence="1 2">SCUT-2</strain>
    </source>
</reference>
<keyword evidence="2" id="KW-1185">Reference proteome</keyword>
<evidence type="ECO:0000313" key="2">
    <source>
        <dbReference type="Proteomes" id="UP001334732"/>
    </source>
</evidence>
<accession>A0ABZ1CGP0</accession>
<organism evidence="1 2">
    <name type="scientific">Thiobacillus sedimenti</name>
    <dbReference type="NCBI Taxonomy" id="3110231"/>
    <lineage>
        <taxon>Bacteria</taxon>
        <taxon>Pseudomonadati</taxon>
        <taxon>Pseudomonadota</taxon>
        <taxon>Betaproteobacteria</taxon>
        <taxon>Nitrosomonadales</taxon>
        <taxon>Thiobacillaceae</taxon>
        <taxon>Thiobacillus</taxon>
    </lineage>
</organism>
<name>A0ABZ1CGP0_9PROT</name>
<dbReference type="NCBIfam" id="TIGR02292">
    <property type="entry name" value="ygfB_yecA"/>
    <property type="match status" value="1"/>
</dbReference>
<dbReference type="InterPro" id="IPR011978">
    <property type="entry name" value="YgfB-like"/>
</dbReference>
<evidence type="ECO:0000313" key="1">
    <source>
        <dbReference type="EMBL" id="WRS38534.1"/>
    </source>
</evidence>
<dbReference type="Proteomes" id="UP001334732">
    <property type="component" value="Chromosome"/>
</dbReference>
<sequence length="227" mass="25062">MSARPVSPSASTPLSDAEIDELADLVDLIDERTDVPVSLEGLDGFLLALACSPRTIPPAEFFPVLLERADGIDAVFEDEADAARFLALFERRRGEIARALAAPIENLADPRALSPLIMDWQGLLADLPPAEARRLEDAGIPPYAQLWAGGFLLAVEHWESEWELPAGSKDEAFVDEMLDPFYILAAPLDELSTEERAVRREDHVALAVWGAYELREFWLDRGQGVRA</sequence>
<dbReference type="Pfam" id="PF03695">
    <property type="entry name" value="UPF0149"/>
    <property type="match status" value="1"/>
</dbReference>
<dbReference type="EMBL" id="CP141769">
    <property type="protein sequence ID" value="WRS38534.1"/>
    <property type="molecule type" value="Genomic_DNA"/>
</dbReference>
<dbReference type="InterPro" id="IPR036255">
    <property type="entry name" value="YgfB-like_sf"/>
</dbReference>